<dbReference type="PANTHER" id="PTHR47870:SF1">
    <property type="entry name" value="CYTOCHROME C-TYPE BIOGENESIS PROTEIN CCMH"/>
    <property type="match status" value="1"/>
</dbReference>
<name>A0A520MNP2_9GAMM</name>
<gene>
    <name evidence="8" type="primary">ccmI</name>
    <name evidence="8" type="ORF">EVB03_00310</name>
</gene>
<reference evidence="8 9" key="1">
    <citation type="submission" date="2019-02" db="EMBL/GenBank/DDBJ databases">
        <title>Prokaryotic population dynamics and viral predation in marine succession experiment using metagenomics: the confinement effect.</title>
        <authorList>
            <person name="Haro-Moreno J.M."/>
            <person name="Rodriguez-Valera F."/>
            <person name="Lopez-Perez M."/>
        </authorList>
    </citation>
    <scope>NUCLEOTIDE SEQUENCE [LARGE SCALE GENOMIC DNA]</scope>
    <source>
        <strain evidence="8">MED-G170</strain>
    </source>
</reference>
<dbReference type="GO" id="GO:0030313">
    <property type="term" value="C:cell envelope"/>
    <property type="evidence" value="ECO:0007669"/>
    <property type="project" value="UniProtKB-SubCell"/>
</dbReference>
<proteinExistence type="predicted"/>
<accession>A0A520MNP2</accession>
<evidence type="ECO:0000256" key="1">
    <source>
        <dbReference type="ARBA" id="ARBA00004196"/>
    </source>
</evidence>
<protein>
    <submittedName>
        <fullName evidence="8">C-type cytochrome biogenesis protein CcmI</fullName>
    </submittedName>
</protein>
<dbReference type="InterPro" id="IPR017560">
    <property type="entry name" value="Cyt_c_biogenesis_CcmI"/>
</dbReference>
<dbReference type="InterPro" id="IPR056413">
    <property type="entry name" value="TPR_CcmH_CycH"/>
</dbReference>
<evidence type="ECO:0000256" key="4">
    <source>
        <dbReference type="ARBA" id="ARBA00022803"/>
    </source>
</evidence>
<dbReference type="Proteomes" id="UP000315889">
    <property type="component" value="Unassembled WGS sequence"/>
</dbReference>
<dbReference type="InterPro" id="IPR056412">
    <property type="entry name" value="Ig_CycH"/>
</dbReference>
<feature type="transmembrane region" description="Helical" evidence="5">
    <location>
        <begin position="6"/>
        <end position="27"/>
    </location>
</feature>
<comment type="caution">
    <text evidence="8">The sequence shown here is derived from an EMBL/GenBank/DDBJ whole genome shotgun (WGS) entry which is preliminary data.</text>
</comment>
<dbReference type="SUPFAM" id="SSF48452">
    <property type="entry name" value="TPR-like"/>
    <property type="match status" value="1"/>
</dbReference>
<comment type="subcellular location">
    <subcellularLocation>
        <location evidence="1">Cell envelope</location>
    </subcellularLocation>
</comment>
<dbReference type="Pfam" id="PF23914">
    <property type="entry name" value="TPR_CcmH_CycH"/>
    <property type="match status" value="1"/>
</dbReference>
<keyword evidence="3" id="KW-0201">Cytochrome c-type biogenesis</keyword>
<dbReference type="EMBL" id="SHBP01000001">
    <property type="protein sequence ID" value="RZO22843.1"/>
    <property type="molecule type" value="Genomic_DNA"/>
</dbReference>
<keyword evidence="4" id="KW-0802">TPR repeat</keyword>
<keyword evidence="5" id="KW-1133">Transmembrane helix</keyword>
<keyword evidence="2" id="KW-0677">Repeat</keyword>
<dbReference type="AlphaFoldDB" id="A0A520MNP2"/>
<evidence type="ECO:0000259" key="6">
    <source>
        <dbReference type="Pfam" id="PF23892"/>
    </source>
</evidence>
<dbReference type="InterPro" id="IPR011990">
    <property type="entry name" value="TPR-like_helical_dom_sf"/>
</dbReference>
<dbReference type="Gene3D" id="1.25.40.10">
    <property type="entry name" value="Tetratricopeptide repeat domain"/>
    <property type="match status" value="1"/>
</dbReference>
<dbReference type="InterPro" id="IPR051263">
    <property type="entry name" value="C-type_cytochrome_biogenesis"/>
</dbReference>
<evidence type="ECO:0000256" key="5">
    <source>
        <dbReference type="SAM" id="Phobius"/>
    </source>
</evidence>
<evidence type="ECO:0000313" key="9">
    <source>
        <dbReference type="Proteomes" id="UP000315889"/>
    </source>
</evidence>
<dbReference type="GO" id="GO:0005886">
    <property type="term" value="C:plasma membrane"/>
    <property type="evidence" value="ECO:0007669"/>
    <property type="project" value="TreeGrafter"/>
</dbReference>
<dbReference type="GO" id="GO:0017004">
    <property type="term" value="P:cytochrome complex assembly"/>
    <property type="evidence" value="ECO:0007669"/>
    <property type="project" value="UniProtKB-KW"/>
</dbReference>
<feature type="transmembrane region" description="Helical" evidence="5">
    <location>
        <begin position="96"/>
        <end position="115"/>
    </location>
</feature>
<dbReference type="Pfam" id="PF23892">
    <property type="entry name" value="Ig_CycH"/>
    <property type="match status" value="1"/>
</dbReference>
<dbReference type="PANTHER" id="PTHR47870">
    <property type="entry name" value="CYTOCHROME C-TYPE BIOGENESIS PROTEIN CCMH"/>
    <property type="match status" value="1"/>
</dbReference>
<sequence>MTVWIVALFLGAFFFIIYPFMTNWLGLEDISSEGVKIAEKENVRLFKEQKTLFQQQLDRGEIDSQQYENLLLESKHLLLLNTQTGQNKVLGIPSNGLWLLPILLLILPLIALLIYQEIGAGEDQKIASLIERQSFVGQKDTDQLQGNIQLIAALERRVSSRPDNVYYWVMLAQSAIANGNLIGASEYFAAALKVNPRDSFLLAQYAESLFLVDDSRFTDRVVSAVDAAFSADQSNHTVLGLKGIEAFVHGDPDLAISYWRRAQDQVDASGSIYIGLQAGIDRAQEFKARLGNGPEDDLIIEDPNSRKRSIKVEVSLSAEVPFTSDQVVFVAAVHDSGPPMPLAAKKIPAGQLPISIILSDEDAVMPGQELSSATDIKLVARLSISGSATPQSGDWETTSKMIKLAEEIETVSLVIDQKRP</sequence>
<dbReference type="NCBIfam" id="TIGR03142">
    <property type="entry name" value="cytochro_ccmI"/>
    <property type="match status" value="1"/>
</dbReference>
<keyword evidence="5" id="KW-0812">Transmembrane</keyword>
<evidence type="ECO:0000259" key="7">
    <source>
        <dbReference type="Pfam" id="PF23914"/>
    </source>
</evidence>
<keyword evidence="5" id="KW-0472">Membrane</keyword>
<evidence type="ECO:0000256" key="3">
    <source>
        <dbReference type="ARBA" id="ARBA00022748"/>
    </source>
</evidence>
<organism evidence="8 9">
    <name type="scientific">SAR92 clade bacterium</name>
    <dbReference type="NCBI Taxonomy" id="2315479"/>
    <lineage>
        <taxon>Bacteria</taxon>
        <taxon>Pseudomonadati</taxon>
        <taxon>Pseudomonadota</taxon>
        <taxon>Gammaproteobacteria</taxon>
        <taxon>Cellvibrionales</taxon>
        <taxon>Porticoccaceae</taxon>
        <taxon>SAR92 clade</taxon>
    </lineage>
</organism>
<feature type="domain" description="Cytochrome c-type biogenesis protein H TPR" evidence="7">
    <location>
        <begin position="149"/>
        <end position="269"/>
    </location>
</feature>
<evidence type="ECO:0000313" key="8">
    <source>
        <dbReference type="EMBL" id="RZO22843.1"/>
    </source>
</evidence>
<feature type="domain" description="Cytochrome c-type biogenesis protein H Ig-like" evidence="6">
    <location>
        <begin position="310"/>
        <end position="416"/>
    </location>
</feature>
<evidence type="ECO:0000256" key="2">
    <source>
        <dbReference type="ARBA" id="ARBA00022737"/>
    </source>
</evidence>